<keyword evidence="2" id="KW-1185">Reference proteome</keyword>
<organism evidence="1 2">
    <name type="scientific">Phaeosphaeria nodorum (strain SN15 / ATCC MYA-4574 / FGSC 10173)</name>
    <name type="common">Glume blotch fungus</name>
    <name type="synonym">Parastagonospora nodorum</name>
    <dbReference type="NCBI Taxonomy" id="321614"/>
    <lineage>
        <taxon>Eukaryota</taxon>
        <taxon>Fungi</taxon>
        <taxon>Dikarya</taxon>
        <taxon>Ascomycota</taxon>
        <taxon>Pezizomycotina</taxon>
        <taxon>Dothideomycetes</taxon>
        <taxon>Pleosporomycetidae</taxon>
        <taxon>Pleosporales</taxon>
        <taxon>Pleosporineae</taxon>
        <taxon>Phaeosphaeriaceae</taxon>
        <taxon>Parastagonospora</taxon>
    </lineage>
</organism>
<evidence type="ECO:0000313" key="1">
    <source>
        <dbReference type="EMBL" id="QRC98295.1"/>
    </source>
</evidence>
<protein>
    <submittedName>
        <fullName evidence="1">Uncharacterized protein</fullName>
    </submittedName>
</protein>
<evidence type="ECO:0000313" key="2">
    <source>
        <dbReference type="Proteomes" id="UP000663193"/>
    </source>
</evidence>
<sequence>MRMPWVRTPPGLSLDYLFCSFMLIEETLLPIR</sequence>
<dbReference type="EMBL" id="CP069030">
    <property type="protein sequence ID" value="QRC98295.1"/>
    <property type="molecule type" value="Genomic_DNA"/>
</dbReference>
<dbReference type="Proteomes" id="UP000663193">
    <property type="component" value="Chromosome 8"/>
</dbReference>
<name>A0A7U2I038_PHANO</name>
<gene>
    <name evidence="1" type="ORF">JI435_411830</name>
</gene>
<proteinExistence type="predicted"/>
<accession>A0A7U2I038</accession>
<dbReference type="AlphaFoldDB" id="A0A7U2I038"/>
<reference evidence="2" key="1">
    <citation type="journal article" date="2021" name="BMC Genomics">
        <title>Chromosome-level genome assembly and manually-curated proteome of model necrotroph Parastagonospora nodorum Sn15 reveals a genome-wide trove of candidate effector homologs, and redundancy of virulence-related functions within an accessory chromosome.</title>
        <authorList>
            <person name="Bertazzoni S."/>
            <person name="Jones D.A.B."/>
            <person name="Phan H.T."/>
            <person name="Tan K.-C."/>
            <person name="Hane J.K."/>
        </authorList>
    </citation>
    <scope>NUCLEOTIDE SEQUENCE [LARGE SCALE GENOMIC DNA]</scope>
    <source>
        <strain evidence="2">SN15 / ATCC MYA-4574 / FGSC 10173)</strain>
    </source>
</reference>
<dbReference type="VEuPathDB" id="FungiDB:JI435_411830"/>